<organism evidence="8 9">
    <name type="scientific">Coccidioides posadasii RMSCC 3488</name>
    <dbReference type="NCBI Taxonomy" id="454284"/>
    <lineage>
        <taxon>Eukaryota</taxon>
        <taxon>Fungi</taxon>
        <taxon>Dikarya</taxon>
        <taxon>Ascomycota</taxon>
        <taxon>Pezizomycotina</taxon>
        <taxon>Eurotiomycetes</taxon>
        <taxon>Eurotiomycetidae</taxon>
        <taxon>Onygenales</taxon>
        <taxon>Onygenaceae</taxon>
        <taxon>Coccidioides</taxon>
    </lineage>
</organism>
<dbReference type="Gene3D" id="3.30.1490.10">
    <property type="match status" value="1"/>
</dbReference>
<dbReference type="VEuPathDB" id="FungiDB:CPAG_05496"/>
<evidence type="ECO:0000256" key="3">
    <source>
        <dbReference type="ARBA" id="ARBA00022980"/>
    </source>
</evidence>
<evidence type="ECO:0000256" key="5">
    <source>
        <dbReference type="ARBA" id="ARBA00023274"/>
    </source>
</evidence>
<name>A0A0J6FK16_COCPO</name>
<evidence type="ECO:0000313" key="8">
    <source>
        <dbReference type="EMBL" id="KMM69174.1"/>
    </source>
</evidence>
<comment type="similarity">
    <text evidence="2">Belongs to the universal ribosomal protein uS8 family.</text>
</comment>
<evidence type="ECO:0000256" key="6">
    <source>
        <dbReference type="ARBA" id="ARBA00037226"/>
    </source>
</evidence>
<evidence type="ECO:0000256" key="2">
    <source>
        <dbReference type="ARBA" id="ARBA00006471"/>
    </source>
</evidence>
<dbReference type="GO" id="GO:0003735">
    <property type="term" value="F:structural constituent of ribosome"/>
    <property type="evidence" value="ECO:0007669"/>
    <property type="project" value="InterPro"/>
</dbReference>
<dbReference type="FunFam" id="3.30.1370.30:FF:000006">
    <property type="entry name" value="40S ribosomal protein S8"/>
    <property type="match status" value="1"/>
</dbReference>
<reference evidence="8 9" key="1">
    <citation type="submission" date="2007-06" db="EMBL/GenBank/DDBJ databases">
        <title>The Genome Sequence of Coccidioides posadasii RMSCC_3488.</title>
        <authorList>
            <consortium name="Coccidioides Genome Resources Consortium"/>
            <consortium name="The Broad Institute Genome Sequencing Platform"/>
            <person name="Henn M.R."/>
            <person name="Sykes S."/>
            <person name="Young S."/>
            <person name="Jaffe D."/>
            <person name="Berlin A."/>
            <person name="Alvarez P."/>
            <person name="Butler J."/>
            <person name="Gnerre S."/>
            <person name="Grabherr M."/>
            <person name="Mauceli E."/>
            <person name="Brockman W."/>
            <person name="Kodira C."/>
            <person name="Alvarado L."/>
            <person name="Zeng Q."/>
            <person name="Crawford M."/>
            <person name="Antoine C."/>
            <person name="Devon K."/>
            <person name="Galgiani J."/>
            <person name="Orsborn K."/>
            <person name="Lewis M.L."/>
            <person name="Nusbaum C."/>
            <person name="Galagan J."/>
            <person name="Birren B."/>
        </authorList>
    </citation>
    <scope>NUCLEOTIDE SEQUENCE [LARGE SCALE GENOMIC DNA]</scope>
    <source>
        <strain evidence="8 9">RMSCC 3488</strain>
    </source>
</reference>
<dbReference type="OrthoDB" id="409928at2759"/>
<reference evidence="9" key="2">
    <citation type="journal article" date="2009" name="Genome Res.">
        <title>Comparative genomic analyses of the human fungal pathogens Coccidioides and their relatives.</title>
        <authorList>
            <person name="Sharpton T.J."/>
            <person name="Stajich J.E."/>
            <person name="Rounsley S.D."/>
            <person name="Gardner M.J."/>
            <person name="Wortman J.R."/>
            <person name="Jordar V.S."/>
            <person name="Maiti R."/>
            <person name="Kodira C.D."/>
            <person name="Neafsey D.E."/>
            <person name="Zeng Q."/>
            <person name="Hung C.-Y."/>
            <person name="McMahan C."/>
            <person name="Muszewska A."/>
            <person name="Grynberg M."/>
            <person name="Mandel M.A."/>
            <person name="Kellner E.M."/>
            <person name="Barker B.M."/>
            <person name="Galgiani J.N."/>
            <person name="Orbach M.J."/>
            <person name="Kirkland T.N."/>
            <person name="Cole G.T."/>
            <person name="Henn M.R."/>
            <person name="Birren B.W."/>
            <person name="Taylor J.W."/>
        </authorList>
    </citation>
    <scope>NUCLEOTIDE SEQUENCE [LARGE SCALE GENOMIC DNA]</scope>
    <source>
        <strain evidence="9">RMSCC 3488</strain>
    </source>
</reference>
<comment type="subcellular location">
    <subcellularLocation>
        <location evidence="1">Mitochondrion</location>
    </subcellularLocation>
</comment>
<dbReference type="SUPFAM" id="SSF56047">
    <property type="entry name" value="Ribosomal protein S8"/>
    <property type="match status" value="1"/>
</dbReference>
<dbReference type="PANTHER" id="PTHR11758">
    <property type="entry name" value="40S RIBOSOMAL PROTEIN S15A"/>
    <property type="match status" value="1"/>
</dbReference>
<keyword evidence="3" id="KW-0689">Ribosomal protein</keyword>
<dbReference type="Gene3D" id="3.30.1370.30">
    <property type="match status" value="1"/>
</dbReference>
<dbReference type="EMBL" id="DS268111">
    <property type="protein sequence ID" value="KMM69174.1"/>
    <property type="molecule type" value="Genomic_DNA"/>
</dbReference>
<dbReference type="Proteomes" id="UP000054567">
    <property type="component" value="Unassembled WGS sequence"/>
</dbReference>
<proteinExistence type="inferred from homology"/>
<dbReference type="InterPro" id="IPR000630">
    <property type="entry name" value="Ribosomal_uS8"/>
</dbReference>
<keyword evidence="4" id="KW-0496">Mitochondrion</keyword>
<evidence type="ECO:0000256" key="4">
    <source>
        <dbReference type="ARBA" id="ARBA00023128"/>
    </source>
</evidence>
<dbReference type="GO" id="GO:1990904">
    <property type="term" value="C:ribonucleoprotein complex"/>
    <property type="evidence" value="ECO:0007669"/>
    <property type="project" value="UniProtKB-KW"/>
</dbReference>
<dbReference type="GO" id="GO:0006412">
    <property type="term" value="P:translation"/>
    <property type="evidence" value="ECO:0007669"/>
    <property type="project" value="InterPro"/>
</dbReference>
<dbReference type="AlphaFoldDB" id="A0A0J6FK16"/>
<evidence type="ECO:0000256" key="1">
    <source>
        <dbReference type="ARBA" id="ARBA00004173"/>
    </source>
</evidence>
<comment type="function">
    <text evidence="6">Component of the mitochondrial ribosome (mitoribosome), a dedicated translation machinery responsible for the synthesis of mitochondrial genome-encoded proteins, including at least some of the essential transmembrane subunits of the mitochondrial respiratory chain. The mitoribosomes are attached to the mitochondrial inner membrane and translation products are cotranslationally integrated into the membrane.</text>
</comment>
<keyword evidence="5" id="KW-0687">Ribonucleoprotein</keyword>
<evidence type="ECO:0000256" key="7">
    <source>
        <dbReference type="ARBA" id="ARBA00071383"/>
    </source>
</evidence>
<dbReference type="Pfam" id="PF00410">
    <property type="entry name" value="Ribosomal_S8"/>
    <property type="match status" value="1"/>
</dbReference>
<reference evidence="9" key="3">
    <citation type="journal article" date="2010" name="Genome Res.">
        <title>Population genomic sequencing of Coccidioides fungi reveals recent hybridization and transposon control.</title>
        <authorList>
            <person name="Neafsey D.E."/>
            <person name="Barker B.M."/>
            <person name="Sharpton T.J."/>
            <person name="Stajich J.E."/>
            <person name="Park D.J."/>
            <person name="Whiston E."/>
            <person name="Hung C.-Y."/>
            <person name="McMahan C."/>
            <person name="White J."/>
            <person name="Sykes S."/>
            <person name="Heiman D."/>
            <person name="Young S."/>
            <person name="Zeng Q."/>
            <person name="Abouelleil A."/>
            <person name="Aftuck L."/>
            <person name="Bessette D."/>
            <person name="Brown A."/>
            <person name="FitzGerald M."/>
            <person name="Lui A."/>
            <person name="Macdonald J.P."/>
            <person name="Priest M."/>
            <person name="Orbach M.J."/>
            <person name="Galgiani J.N."/>
            <person name="Kirkland T.N."/>
            <person name="Cole G.T."/>
            <person name="Birren B.W."/>
            <person name="Henn M.R."/>
            <person name="Taylor J.W."/>
            <person name="Rounsley S.D."/>
        </authorList>
    </citation>
    <scope>NUCLEOTIDE SEQUENCE [LARGE SCALE GENOMIC DNA]</scope>
    <source>
        <strain evidence="9">RMSCC 3488</strain>
    </source>
</reference>
<dbReference type="FunFam" id="3.30.1490.10:FF:000005">
    <property type="entry name" value="Mitochondrial 40S ribosomal protein S8"/>
    <property type="match status" value="1"/>
</dbReference>
<protein>
    <recommendedName>
        <fullName evidence="7">Small ribosomal subunit protein uS8m</fullName>
    </recommendedName>
</protein>
<sequence>MSLVNLAHVCSHITNASKARLSTTSVPYTKLHQNVLHAFRHTGLISSVVLGGATPPPPHFLLNQPSAEELAEILDPVTKENIASRRLWVGLKYWQSEPLITKISLISKPTRRVTLDLPSLRQIVRGNEARHVDGLRSPGECIFLSTSKGVFEARECVERSVGGYALCRVV</sequence>
<dbReference type="GO" id="GO:0005840">
    <property type="term" value="C:ribosome"/>
    <property type="evidence" value="ECO:0007669"/>
    <property type="project" value="UniProtKB-KW"/>
</dbReference>
<dbReference type="InterPro" id="IPR035987">
    <property type="entry name" value="Ribosomal_uS8_sf"/>
</dbReference>
<gene>
    <name evidence="8" type="ORF">CPAG_05496</name>
</gene>
<dbReference type="GO" id="GO:0005739">
    <property type="term" value="C:mitochondrion"/>
    <property type="evidence" value="ECO:0007669"/>
    <property type="project" value="UniProtKB-SubCell"/>
</dbReference>
<accession>A0A0J6FK16</accession>
<evidence type="ECO:0000313" key="9">
    <source>
        <dbReference type="Proteomes" id="UP000054567"/>
    </source>
</evidence>